<dbReference type="Proteomes" id="UP000054466">
    <property type="component" value="Unassembled WGS sequence"/>
</dbReference>
<feature type="domain" description="Peroxisomal multifunctional enzyme type 2-like N-terminal" evidence="2">
    <location>
        <begin position="20"/>
        <end position="155"/>
    </location>
</feature>
<dbReference type="GO" id="GO:0004300">
    <property type="term" value="F:enoyl-CoA hydratase activity"/>
    <property type="evidence" value="ECO:0007669"/>
    <property type="project" value="TreeGrafter"/>
</dbReference>
<name>A0A0D2ALM0_9EURO</name>
<keyword evidence="4" id="KW-1185">Reference proteome</keyword>
<dbReference type="OrthoDB" id="60204at2759"/>
<dbReference type="GO" id="GO:0044594">
    <property type="term" value="F:17-beta-hydroxysteroid dehydrogenase (NAD+) activity"/>
    <property type="evidence" value="ECO:0007669"/>
    <property type="project" value="TreeGrafter"/>
</dbReference>
<protein>
    <submittedName>
        <fullName evidence="3">Uncharacterized protein</fullName>
    </submittedName>
</protein>
<dbReference type="InterPro" id="IPR054357">
    <property type="entry name" value="MFE-2_N"/>
</dbReference>
<dbReference type="STRING" id="569365.A0A0D2ALM0"/>
<dbReference type="GO" id="GO:0005777">
    <property type="term" value="C:peroxisome"/>
    <property type="evidence" value="ECO:0007669"/>
    <property type="project" value="TreeGrafter"/>
</dbReference>
<feature type="domain" description="MaoC-like" evidence="1">
    <location>
        <begin position="173"/>
        <end position="273"/>
    </location>
</feature>
<organism evidence="3 4">
    <name type="scientific">Cladophialophora immunda</name>
    <dbReference type="NCBI Taxonomy" id="569365"/>
    <lineage>
        <taxon>Eukaryota</taxon>
        <taxon>Fungi</taxon>
        <taxon>Dikarya</taxon>
        <taxon>Ascomycota</taxon>
        <taxon>Pezizomycotina</taxon>
        <taxon>Eurotiomycetes</taxon>
        <taxon>Chaetothyriomycetidae</taxon>
        <taxon>Chaetothyriales</taxon>
        <taxon>Herpotrichiellaceae</taxon>
        <taxon>Cladophialophora</taxon>
    </lineage>
</organism>
<dbReference type="RefSeq" id="XP_016246158.1">
    <property type="nucleotide sequence ID" value="XM_016396302.1"/>
</dbReference>
<evidence type="ECO:0000259" key="1">
    <source>
        <dbReference type="Pfam" id="PF01575"/>
    </source>
</evidence>
<evidence type="ECO:0000313" key="3">
    <source>
        <dbReference type="EMBL" id="KIW25942.1"/>
    </source>
</evidence>
<evidence type="ECO:0000313" key="4">
    <source>
        <dbReference type="Proteomes" id="UP000054466"/>
    </source>
</evidence>
<reference evidence="3 4" key="1">
    <citation type="submission" date="2015-01" db="EMBL/GenBank/DDBJ databases">
        <title>The Genome Sequence of Cladophialophora immunda CBS83496.</title>
        <authorList>
            <consortium name="The Broad Institute Genomics Platform"/>
            <person name="Cuomo C."/>
            <person name="de Hoog S."/>
            <person name="Gorbushina A."/>
            <person name="Stielow B."/>
            <person name="Teixiera M."/>
            <person name="Abouelleil A."/>
            <person name="Chapman S.B."/>
            <person name="Priest M."/>
            <person name="Young S.K."/>
            <person name="Wortman J."/>
            <person name="Nusbaum C."/>
            <person name="Birren B."/>
        </authorList>
    </citation>
    <scope>NUCLEOTIDE SEQUENCE [LARGE SCALE GENOMIC DNA]</scope>
    <source>
        <strain evidence="3 4">CBS 83496</strain>
    </source>
</reference>
<dbReference type="SUPFAM" id="SSF54637">
    <property type="entry name" value="Thioesterase/thiol ester dehydrase-isomerase"/>
    <property type="match status" value="2"/>
</dbReference>
<evidence type="ECO:0000259" key="2">
    <source>
        <dbReference type="Pfam" id="PF22622"/>
    </source>
</evidence>
<dbReference type="VEuPathDB" id="FungiDB:PV07_09076"/>
<dbReference type="GeneID" id="27348270"/>
<accession>A0A0D2ALM0</accession>
<dbReference type="HOGENOM" id="CLU_040078_3_0_1"/>
<sequence length="307" mass="33995">MANSPGVGHEFPPFEVSWLKRDLLIFANSIGCTSDELHYLYERHPDFQPFPTYPMMLLLKRTDVEVIDFTIRNSLPPIPGVPQFSIHRLDGSRSITLLKPLPPTSEGQQFVINSRVSGVWDKQSAGSLVEVEYELLNVDTGTLHAKAKGSIFYMGQGGWGGPKGTSIQYPPPQGRKPDLISRYQTTPETPLLFRLNGDYNPLHAYPPRGKEMGFGGVVIHGLFTWNVAAHALLKELGGNDPANLRHFEARFASPVRPGDLLVTQAWQIGVGEDGIEEIRFITTIHGGKVCLSNGRALMRVVGKESRL</sequence>
<dbReference type="InterPro" id="IPR029069">
    <property type="entry name" value="HotDog_dom_sf"/>
</dbReference>
<dbReference type="GO" id="GO:0006635">
    <property type="term" value="P:fatty acid beta-oxidation"/>
    <property type="evidence" value="ECO:0007669"/>
    <property type="project" value="TreeGrafter"/>
</dbReference>
<dbReference type="InterPro" id="IPR002539">
    <property type="entry name" value="MaoC-like_dom"/>
</dbReference>
<dbReference type="PANTHER" id="PTHR13078">
    <property type="entry name" value="PEROXISOMAL MULTIFUNCTIONAL ENZYME TYPE 2-RELATED"/>
    <property type="match status" value="1"/>
</dbReference>
<dbReference type="GO" id="GO:0003857">
    <property type="term" value="F:(3S)-3-hydroxyacyl-CoA dehydrogenase (NAD+) activity"/>
    <property type="evidence" value="ECO:0007669"/>
    <property type="project" value="TreeGrafter"/>
</dbReference>
<dbReference type="Pfam" id="PF22622">
    <property type="entry name" value="MFE-2_hydrat-2_N"/>
    <property type="match status" value="1"/>
</dbReference>
<dbReference type="Gene3D" id="3.10.129.10">
    <property type="entry name" value="Hotdog Thioesterase"/>
    <property type="match status" value="2"/>
</dbReference>
<proteinExistence type="predicted"/>
<dbReference type="Pfam" id="PF01575">
    <property type="entry name" value="MaoC_dehydratas"/>
    <property type="match status" value="1"/>
</dbReference>
<dbReference type="AlphaFoldDB" id="A0A0D2ALM0"/>
<dbReference type="PANTHER" id="PTHR13078:SF57">
    <property type="entry name" value="DEHYDRATASE, PUTATIVE (AFU_ORTHOLOGUE AFUA_5G00640)-RELATED"/>
    <property type="match status" value="1"/>
</dbReference>
<dbReference type="EMBL" id="KN847044">
    <property type="protein sequence ID" value="KIW25942.1"/>
    <property type="molecule type" value="Genomic_DNA"/>
</dbReference>
<gene>
    <name evidence="3" type="ORF">PV07_09076</name>
</gene>